<name>A0A1S0THK5_LOALO</name>
<dbReference type="OMA" id="DTDCCCC"/>
<dbReference type="EMBL" id="JH712264">
    <property type="protein sequence ID" value="EFO13507.1"/>
    <property type="molecule type" value="Genomic_DNA"/>
</dbReference>
<feature type="non-terminal residue" evidence="1">
    <location>
        <position position="1"/>
    </location>
</feature>
<sequence length="110" mass="12760">SLLQYLYCYRNYNTSFNMINFFSQHTFYGQPYGPYPAGQCYPCSPAPGYYCPQPCYHERPRYSGCSGWLMALIALCCGCFIGEHFDTDCCCCFIPCPPIIFLYSCFCFFF</sequence>
<dbReference type="KEGG" id="loa:LOAG_15021"/>
<dbReference type="FunCoup" id="A0A1S0THK5">
    <property type="interactions" value="42"/>
</dbReference>
<dbReference type="GeneID" id="9952506"/>
<protein>
    <submittedName>
        <fullName evidence="1">Uncharacterized protein</fullName>
    </submittedName>
</protein>
<dbReference type="AlphaFoldDB" id="A0A1S0THK5"/>
<dbReference type="CTD" id="9952506"/>
<evidence type="ECO:0000313" key="1">
    <source>
        <dbReference type="EMBL" id="EFO13507.1"/>
    </source>
</evidence>
<proteinExistence type="predicted"/>
<accession>A0A1S0THK5</accession>
<organism evidence="1">
    <name type="scientific">Loa loa</name>
    <name type="common">Eye worm</name>
    <name type="synonym">Filaria loa</name>
    <dbReference type="NCBI Taxonomy" id="7209"/>
    <lineage>
        <taxon>Eukaryota</taxon>
        <taxon>Metazoa</taxon>
        <taxon>Ecdysozoa</taxon>
        <taxon>Nematoda</taxon>
        <taxon>Chromadorea</taxon>
        <taxon>Rhabditida</taxon>
        <taxon>Spirurina</taxon>
        <taxon>Spiruromorpha</taxon>
        <taxon>Filarioidea</taxon>
        <taxon>Onchocercidae</taxon>
        <taxon>Loa</taxon>
    </lineage>
</organism>
<dbReference type="InParanoid" id="A0A1S0THK5"/>
<dbReference type="RefSeq" id="XP_003150562.1">
    <property type="nucleotide sequence ID" value="XM_003150514.1"/>
</dbReference>
<reference evidence="1" key="1">
    <citation type="submission" date="2012-04" db="EMBL/GenBank/DDBJ databases">
        <title>The Genome Sequence of Loa loa.</title>
        <authorList>
            <consortium name="The Broad Institute Genome Sequencing Platform"/>
            <consortium name="Broad Institute Genome Sequencing Center for Infectious Disease"/>
            <person name="Nutman T.B."/>
            <person name="Fink D.L."/>
            <person name="Russ C."/>
            <person name="Young S."/>
            <person name="Zeng Q."/>
            <person name="Gargeya S."/>
            <person name="Alvarado L."/>
            <person name="Berlin A."/>
            <person name="Chapman S.B."/>
            <person name="Chen Z."/>
            <person name="Freedman E."/>
            <person name="Gellesch M."/>
            <person name="Goldberg J."/>
            <person name="Griggs A."/>
            <person name="Gujja S."/>
            <person name="Heilman E.R."/>
            <person name="Heiman D."/>
            <person name="Howarth C."/>
            <person name="Mehta T."/>
            <person name="Neiman D."/>
            <person name="Pearson M."/>
            <person name="Roberts A."/>
            <person name="Saif S."/>
            <person name="Shea T."/>
            <person name="Shenoy N."/>
            <person name="Sisk P."/>
            <person name="Stolte C."/>
            <person name="Sykes S."/>
            <person name="White J."/>
            <person name="Yandava C."/>
            <person name="Haas B."/>
            <person name="Henn M.R."/>
            <person name="Nusbaum C."/>
            <person name="Birren B."/>
        </authorList>
    </citation>
    <scope>NUCLEOTIDE SEQUENCE [LARGE SCALE GENOMIC DNA]</scope>
</reference>
<feature type="non-terminal residue" evidence="1">
    <location>
        <position position="110"/>
    </location>
</feature>
<dbReference type="OrthoDB" id="5813426at2759"/>
<gene>
    <name evidence="1" type="ORF">LOAG_15021</name>
</gene>